<dbReference type="RefSeq" id="WP_163152750.1">
    <property type="nucleotide sequence ID" value="NZ_VKHP01000025.1"/>
</dbReference>
<dbReference type="Proteomes" id="UP000468531">
    <property type="component" value="Unassembled WGS sequence"/>
</dbReference>
<keyword evidence="3" id="KW-1185">Reference proteome</keyword>
<sequence>MRTSHIAFLAPAICAAVFSSPARANDSDRALLATFCAAGNIKGSACTRARSYPDGGGRACDVKLTKERYAGRFLAAGSALLVVNYESECEPHATDFGGVALFEQNGGASRFIRFLPGAQGHDCIVVPKDEQQDVLVCTVGHMGQGILESAVARMEFSRKSGKRIEIAPDFLLRAEDDVSAYGSNVVMCNEGPKYFGLSNLAAGPRRNTVAVDVDYADDEIIRIACGEGFAKPQELYHDLLPGEAFVPPGSEKKKRFTIDLVTGKAAPSD</sequence>
<dbReference type="AlphaFoldDB" id="A0A6P1BEK4"/>
<evidence type="ECO:0000313" key="2">
    <source>
        <dbReference type="EMBL" id="NEU96011.1"/>
    </source>
</evidence>
<evidence type="ECO:0000256" key="1">
    <source>
        <dbReference type="SAM" id="SignalP"/>
    </source>
</evidence>
<keyword evidence="1" id="KW-0732">Signal</keyword>
<comment type="caution">
    <text evidence="2">The sequence shown here is derived from an EMBL/GenBank/DDBJ whole genome shotgun (WGS) entry which is preliminary data.</text>
</comment>
<gene>
    <name evidence="2" type="ORF">FNJ47_09255</name>
</gene>
<proteinExistence type="predicted"/>
<dbReference type="EMBL" id="VKHP01000025">
    <property type="protein sequence ID" value="NEU96011.1"/>
    <property type="molecule type" value="Genomic_DNA"/>
</dbReference>
<evidence type="ECO:0000313" key="3">
    <source>
        <dbReference type="Proteomes" id="UP000468531"/>
    </source>
</evidence>
<reference evidence="2 3" key="1">
    <citation type="journal article" date="2020" name="Arch. Microbiol.">
        <title>Bradyrhizobium uaiense sp. nov., a new highly efficient cowpea symbiont.</title>
        <authorList>
            <person name="Cabral Michel D."/>
            <person name="Azarias Guimaraes A."/>
            <person name="Martins da Costa E."/>
            <person name="Soares de Carvalho T."/>
            <person name="Balsanelli E."/>
            <person name="Willems A."/>
            <person name="Maltempi de Souza E."/>
            <person name="de Souza Moreira F.M."/>
        </authorList>
    </citation>
    <scope>NUCLEOTIDE SEQUENCE [LARGE SCALE GENOMIC DNA]</scope>
    <source>
        <strain evidence="2 3">UFLA 03-164</strain>
    </source>
</reference>
<name>A0A6P1BEK4_9BRAD</name>
<protein>
    <recommendedName>
        <fullName evidence="4">DUF1036 domain-containing protein</fullName>
    </recommendedName>
</protein>
<evidence type="ECO:0008006" key="4">
    <source>
        <dbReference type="Google" id="ProtNLM"/>
    </source>
</evidence>
<accession>A0A6P1BEK4</accession>
<feature type="chain" id="PRO_5026842417" description="DUF1036 domain-containing protein" evidence="1">
    <location>
        <begin position="25"/>
        <end position="269"/>
    </location>
</feature>
<organism evidence="2 3">
    <name type="scientific">Bradyrhizobium uaiense</name>
    <dbReference type="NCBI Taxonomy" id="2594946"/>
    <lineage>
        <taxon>Bacteria</taxon>
        <taxon>Pseudomonadati</taxon>
        <taxon>Pseudomonadota</taxon>
        <taxon>Alphaproteobacteria</taxon>
        <taxon>Hyphomicrobiales</taxon>
        <taxon>Nitrobacteraceae</taxon>
        <taxon>Bradyrhizobium</taxon>
    </lineage>
</organism>
<feature type="signal peptide" evidence="1">
    <location>
        <begin position="1"/>
        <end position="24"/>
    </location>
</feature>